<keyword evidence="3" id="KW-1185">Reference proteome</keyword>
<dbReference type="PANTHER" id="PTHR43752">
    <property type="entry name" value="BNR/ASP-BOX REPEAT FAMILY PROTEIN"/>
    <property type="match status" value="1"/>
</dbReference>
<dbReference type="EMBL" id="LGRX02012673">
    <property type="protein sequence ID" value="KAK3267000.1"/>
    <property type="molecule type" value="Genomic_DNA"/>
</dbReference>
<organism evidence="2 3">
    <name type="scientific">Cymbomonas tetramitiformis</name>
    <dbReference type="NCBI Taxonomy" id="36881"/>
    <lineage>
        <taxon>Eukaryota</taxon>
        <taxon>Viridiplantae</taxon>
        <taxon>Chlorophyta</taxon>
        <taxon>Pyramimonadophyceae</taxon>
        <taxon>Pyramimonadales</taxon>
        <taxon>Pyramimonadaceae</taxon>
        <taxon>Cymbomonas</taxon>
    </lineage>
</organism>
<evidence type="ECO:0000313" key="2">
    <source>
        <dbReference type="EMBL" id="KAK3267000.1"/>
    </source>
</evidence>
<dbReference type="Pfam" id="PF13088">
    <property type="entry name" value="BNR_2"/>
    <property type="match status" value="1"/>
</dbReference>
<feature type="domain" description="Sialidase" evidence="1">
    <location>
        <begin position="4"/>
        <end position="115"/>
    </location>
</feature>
<dbReference type="Proteomes" id="UP001190700">
    <property type="component" value="Unassembled WGS sequence"/>
</dbReference>
<protein>
    <recommendedName>
        <fullName evidence="1">Sialidase domain-containing protein</fullName>
    </recommendedName>
</protein>
<reference evidence="2 3" key="1">
    <citation type="journal article" date="2015" name="Genome Biol. Evol.">
        <title>Comparative Genomics of a Bacterivorous Green Alga Reveals Evolutionary Causalities and Consequences of Phago-Mixotrophic Mode of Nutrition.</title>
        <authorList>
            <person name="Burns J.A."/>
            <person name="Paasch A."/>
            <person name="Narechania A."/>
            <person name="Kim E."/>
        </authorList>
    </citation>
    <scope>NUCLEOTIDE SEQUENCE [LARGE SCALE GENOMIC DNA]</scope>
    <source>
        <strain evidence="2 3">PLY_AMNH</strain>
    </source>
</reference>
<proteinExistence type="predicted"/>
<dbReference type="InterPro" id="IPR036278">
    <property type="entry name" value="Sialidase_sf"/>
</dbReference>
<comment type="caution">
    <text evidence="2">The sequence shown here is derived from an EMBL/GenBank/DDBJ whole genome shotgun (WGS) entry which is preliminary data.</text>
</comment>
<dbReference type="Gene3D" id="2.120.10.10">
    <property type="match status" value="1"/>
</dbReference>
<dbReference type="PANTHER" id="PTHR43752:SF2">
    <property type="entry name" value="BNR_ASP-BOX REPEAT FAMILY PROTEIN"/>
    <property type="match status" value="1"/>
</dbReference>
<accession>A0AAE0FWR4</accession>
<evidence type="ECO:0000313" key="3">
    <source>
        <dbReference type="Proteomes" id="UP001190700"/>
    </source>
</evidence>
<feature type="non-terminal residue" evidence="2">
    <location>
        <position position="148"/>
    </location>
</feature>
<sequence length="148" mass="16808">MTVERKPRLAMFFRTSTGCVFQAQSTDAGRTWQPAAPINVPNPNTKFHILHLSSGLMAMAFNDHKRNQFCKACRTHLHIAVSKDEGVSWRLVARVEEEEGNGARIHYPTLLQHHNHLLVMYSRFYLDLGGRCRFGKLATCLALSSKNQ</sequence>
<dbReference type="AlphaFoldDB" id="A0AAE0FWR4"/>
<dbReference type="InterPro" id="IPR011040">
    <property type="entry name" value="Sialidase"/>
</dbReference>
<gene>
    <name evidence="2" type="ORF">CYMTET_24412</name>
</gene>
<dbReference type="CDD" id="cd15482">
    <property type="entry name" value="Sialidase_non-viral"/>
    <property type="match status" value="1"/>
</dbReference>
<dbReference type="SUPFAM" id="SSF50939">
    <property type="entry name" value="Sialidases"/>
    <property type="match status" value="1"/>
</dbReference>
<name>A0AAE0FWR4_9CHLO</name>
<evidence type="ECO:0000259" key="1">
    <source>
        <dbReference type="Pfam" id="PF13088"/>
    </source>
</evidence>